<dbReference type="Proteomes" id="UP000054821">
    <property type="component" value="Unassembled WGS sequence"/>
</dbReference>
<protein>
    <recommendedName>
        <fullName evidence="2">Pyridoxamine 5'-phosphate oxidase Alr4036 family FMN-binding domain-containing protein</fullName>
    </recommendedName>
</protein>
<dbReference type="PANTHER" id="PTHR28243">
    <property type="entry name" value="AGL049CP"/>
    <property type="match status" value="1"/>
</dbReference>
<reference evidence="3 4" key="1">
    <citation type="journal article" date="2016" name="Genome Announc.">
        <title>Draft Whole-Genome Sequence of Trichoderma gamsii T6085, a Promising Biocontrol Agent of Fusarium Head Blight on Wheat.</title>
        <authorList>
            <person name="Baroncelli R."/>
            <person name="Zapparata A."/>
            <person name="Piaggeschi G."/>
            <person name="Sarrocco S."/>
            <person name="Vannacci G."/>
        </authorList>
    </citation>
    <scope>NUCLEOTIDE SEQUENCE [LARGE SCALE GENOMIC DNA]</scope>
    <source>
        <strain evidence="3 4">T6085</strain>
    </source>
</reference>
<evidence type="ECO:0000313" key="4">
    <source>
        <dbReference type="Proteomes" id="UP000054821"/>
    </source>
</evidence>
<name>A0A2P4ZH62_9HYPO</name>
<evidence type="ECO:0000313" key="3">
    <source>
        <dbReference type="EMBL" id="PON23617.1"/>
    </source>
</evidence>
<sequence>MNSSTTPARRTRQLLSHLKRNTMANREAPWRSTFLSHIQQMDSPTFTLSTLHPLDGDSFEPRARTVIFRGMWASLPDNHRNPAPRNPAVYTSDLPAITTDVRMEKVPELIGGRHEPSSAPPEPQSALGGPVEAVFWAKSSNTQWRLRGRAYVIGPDIELEAAAPVRAALQPWMRAAGGADEQNDAWSWSRELTSWFGNLSPLMRGSFRNPPPGTPLTQEPEPGLGLGQEVEDVNDALARKNFRVLVIVPETIDQVDLSDPKRARRWNHRAEVSGSEVSWRTTELWP</sequence>
<dbReference type="GO" id="GO:0010181">
    <property type="term" value="F:FMN binding"/>
    <property type="evidence" value="ECO:0007669"/>
    <property type="project" value="InterPro"/>
</dbReference>
<dbReference type="SUPFAM" id="SSF50475">
    <property type="entry name" value="FMN-binding split barrel"/>
    <property type="match status" value="1"/>
</dbReference>
<dbReference type="InterPro" id="IPR012349">
    <property type="entry name" value="Split_barrel_FMN-bd"/>
</dbReference>
<evidence type="ECO:0000256" key="1">
    <source>
        <dbReference type="SAM" id="MobiDB-lite"/>
    </source>
</evidence>
<dbReference type="EMBL" id="JPDN02000028">
    <property type="protein sequence ID" value="PON23617.1"/>
    <property type="molecule type" value="Genomic_DNA"/>
</dbReference>
<dbReference type="AlphaFoldDB" id="A0A2P4ZH62"/>
<accession>A0A2P4ZH62</accession>
<gene>
    <name evidence="3" type="ORF">TGAM01_v207561</name>
</gene>
<feature type="domain" description="Pyridoxamine 5'-phosphate oxidase Alr4036 family FMN-binding" evidence="2">
    <location>
        <begin position="28"/>
        <end position="153"/>
    </location>
</feature>
<dbReference type="RefSeq" id="XP_018661255.1">
    <property type="nucleotide sequence ID" value="XM_018805595.1"/>
</dbReference>
<dbReference type="PANTHER" id="PTHR28243:SF1">
    <property type="entry name" value="PYRIDOXAMINE 5'-PHOSPHATE OXIDASE ALR4036 FAMILY FMN-BINDING DOMAIN-CONTAINING PROTEIN"/>
    <property type="match status" value="1"/>
</dbReference>
<proteinExistence type="predicted"/>
<dbReference type="GeneID" id="29985678"/>
<keyword evidence="4" id="KW-1185">Reference proteome</keyword>
<dbReference type="STRING" id="398673.A0A2P4ZH62"/>
<evidence type="ECO:0000259" key="2">
    <source>
        <dbReference type="Pfam" id="PF12766"/>
    </source>
</evidence>
<organism evidence="3 4">
    <name type="scientific">Trichoderma gamsii</name>
    <dbReference type="NCBI Taxonomy" id="398673"/>
    <lineage>
        <taxon>Eukaryota</taxon>
        <taxon>Fungi</taxon>
        <taxon>Dikarya</taxon>
        <taxon>Ascomycota</taxon>
        <taxon>Pezizomycotina</taxon>
        <taxon>Sordariomycetes</taxon>
        <taxon>Hypocreomycetidae</taxon>
        <taxon>Hypocreales</taxon>
        <taxon>Hypocreaceae</taxon>
        <taxon>Trichoderma</taxon>
    </lineage>
</organism>
<comment type="caution">
    <text evidence="3">The sequence shown here is derived from an EMBL/GenBank/DDBJ whole genome shotgun (WGS) entry which is preliminary data.</text>
</comment>
<feature type="region of interest" description="Disordered" evidence="1">
    <location>
        <begin position="208"/>
        <end position="227"/>
    </location>
</feature>
<dbReference type="Pfam" id="PF12766">
    <property type="entry name" value="Pyridox_oxase_2"/>
    <property type="match status" value="1"/>
</dbReference>
<dbReference type="InterPro" id="IPR024624">
    <property type="entry name" value="Pyridox_Oxase_Alr4036_FMN-bd"/>
</dbReference>
<dbReference type="Gene3D" id="2.30.110.10">
    <property type="entry name" value="Electron Transport, Fmn-binding Protein, Chain A"/>
    <property type="match status" value="1"/>
</dbReference>